<comment type="caution">
    <text evidence="3">The sequence shown here is derived from an EMBL/GenBank/DDBJ whole genome shotgun (WGS) entry which is preliminary data.</text>
</comment>
<protein>
    <submittedName>
        <fullName evidence="3">DUF1236 domain-containing protein</fullName>
    </submittedName>
</protein>
<dbReference type="Pfam" id="PF08239">
    <property type="entry name" value="SH3_3"/>
    <property type="match status" value="1"/>
</dbReference>
<name>A0A4U0QEW5_9RHOB</name>
<dbReference type="Gene3D" id="2.30.30.40">
    <property type="entry name" value="SH3 Domains"/>
    <property type="match status" value="1"/>
</dbReference>
<evidence type="ECO:0000259" key="2">
    <source>
        <dbReference type="PROSITE" id="PS51781"/>
    </source>
</evidence>
<dbReference type="InterPro" id="IPR009642">
    <property type="entry name" value="DUF1236"/>
</dbReference>
<keyword evidence="1" id="KW-0732">Signal</keyword>
<dbReference type="OrthoDB" id="102964at2"/>
<feature type="signal peptide" evidence="1">
    <location>
        <begin position="1"/>
        <end position="21"/>
    </location>
</feature>
<accession>A0A4U0QEW5</accession>
<feature type="chain" id="PRO_5020704897" evidence="1">
    <location>
        <begin position="22"/>
        <end position="222"/>
    </location>
</feature>
<reference evidence="3 4" key="1">
    <citation type="submission" date="2019-04" db="EMBL/GenBank/DDBJ databases">
        <authorList>
            <person name="Li J."/>
        </authorList>
    </citation>
    <scope>NUCLEOTIDE SEQUENCE [LARGE SCALE GENOMIC DNA]</scope>
    <source>
        <strain evidence="3 4">CCTCC AB2016182</strain>
    </source>
</reference>
<feature type="domain" description="SH3b" evidence="2">
    <location>
        <begin position="22"/>
        <end position="85"/>
    </location>
</feature>
<dbReference type="PROSITE" id="PS51781">
    <property type="entry name" value="SH3B"/>
    <property type="match status" value="1"/>
</dbReference>
<evidence type="ECO:0000313" key="3">
    <source>
        <dbReference type="EMBL" id="TJZ79946.1"/>
    </source>
</evidence>
<dbReference type="Proteomes" id="UP000306223">
    <property type="component" value="Unassembled WGS sequence"/>
</dbReference>
<dbReference type="Pfam" id="PF06823">
    <property type="entry name" value="DUF1236"/>
    <property type="match status" value="1"/>
</dbReference>
<keyword evidence="4" id="KW-1185">Reference proteome</keyword>
<sequence>MKQYLASTVVAALAVAGAASAQTAATVSTDLNVRSGPGVQHGVIGAIGTDQEVSVIGCIDSANWCQVSSGTLEGWAYGDYLNVRAGDEVVSLYPNRETVGVTIIQAPVEDPTTAQDTAVGGLGGAAMGALIGGPIGAVAGAAIGGASGAAATEEPTTEVTAYVTSNAVEPIYLDGEVVVGAGVPETVTIYDIPDQPDYRYAQINGQTVLISPQDRQIIHIYR</sequence>
<evidence type="ECO:0000313" key="4">
    <source>
        <dbReference type="Proteomes" id="UP000306223"/>
    </source>
</evidence>
<proteinExistence type="predicted"/>
<evidence type="ECO:0000256" key="1">
    <source>
        <dbReference type="SAM" id="SignalP"/>
    </source>
</evidence>
<dbReference type="RefSeq" id="WP_136858059.1">
    <property type="nucleotide sequence ID" value="NZ_SUNH01000037.1"/>
</dbReference>
<dbReference type="EMBL" id="SUNH01000037">
    <property type="protein sequence ID" value="TJZ79946.1"/>
    <property type="molecule type" value="Genomic_DNA"/>
</dbReference>
<dbReference type="InterPro" id="IPR003646">
    <property type="entry name" value="SH3-like_bac-type"/>
</dbReference>
<gene>
    <name evidence="3" type="ORF">FA740_17295</name>
</gene>
<dbReference type="AlphaFoldDB" id="A0A4U0QEW5"/>
<organism evidence="3 4">
    <name type="scientific">Paracoccus hibiscisoli</name>
    <dbReference type="NCBI Taxonomy" id="2023261"/>
    <lineage>
        <taxon>Bacteria</taxon>
        <taxon>Pseudomonadati</taxon>
        <taxon>Pseudomonadota</taxon>
        <taxon>Alphaproteobacteria</taxon>
        <taxon>Rhodobacterales</taxon>
        <taxon>Paracoccaceae</taxon>
        <taxon>Paracoccus</taxon>
    </lineage>
</organism>